<dbReference type="GO" id="GO:0005794">
    <property type="term" value="C:Golgi apparatus"/>
    <property type="evidence" value="ECO:0007669"/>
    <property type="project" value="UniProtKB-SubCell"/>
</dbReference>
<dbReference type="GO" id="GO:0005543">
    <property type="term" value="F:phospholipid binding"/>
    <property type="evidence" value="ECO:0007669"/>
    <property type="project" value="TreeGrafter"/>
</dbReference>
<dbReference type="EMBL" id="NMUH01001002">
    <property type="protein sequence ID" value="MQL87754.1"/>
    <property type="molecule type" value="Genomic_DNA"/>
</dbReference>
<comment type="subcellular location">
    <subcellularLocation>
        <location evidence="1">Cytoplasmic vesicle</location>
        <location evidence="1">Clathrin-coated vesicle</location>
    </subcellularLocation>
    <subcellularLocation>
        <location evidence="2">Golgi apparatus</location>
    </subcellularLocation>
</comment>
<feature type="compositionally biased region" description="Pro residues" evidence="5">
    <location>
        <begin position="50"/>
        <end position="61"/>
    </location>
</feature>
<dbReference type="SUPFAM" id="SSF48464">
    <property type="entry name" value="ENTH/VHS domain"/>
    <property type="match status" value="1"/>
</dbReference>
<feature type="non-terminal residue" evidence="7">
    <location>
        <position position="461"/>
    </location>
</feature>
<dbReference type="CDD" id="cd03571">
    <property type="entry name" value="ENTH"/>
    <property type="match status" value="1"/>
</dbReference>
<dbReference type="GO" id="GO:0030125">
    <property type="term" value="C:clathrin vesicle coat"/>
    <property type="evidence" value="ECO:0007669"/>
    <property type="project" value="TreeGrafter"/>
</dbReference>
<evidence type="ECO:0000256" key="1">
    <source>
        <dbReference type="ARBA" id="ARBA00004132"/>
    </source>
</evidence>
<proteinExistence type="predicted"/>
<dbReference type="GO" id="GO:0005768">
    <property type="term" value="C:endosome"/>
    <property type="evidence" value="ECO:0007669"/>
    <property type="project" value="TreeGrafter"/>
</dbReference>
<feature type="region of interest" description="Disordered" evidence="5">
    <location>
        <begin position="43"/>
        <end position="64"/>
    </location>
</feature>
<evidence type="ECO:0000313" key="8">
    <source>
        <dbReference type="Proteomes" id="UP000652761"/>
    </source>
</evidence>
<dbReference type="Gene3D" id="1.25.40.90">
    <property type="match status" value="1"/>
</dbReference>
<feature type="compositionally biased region" description="Polar residues" evidence="5">
    <location>
        <begin position="372"/>
        <end position="386"/>
    </location>
</feature>
<dbReference type="PROSITE" id="PS50942">
    <property type="entry name" value="ENTH"/>
    <property type="match status" value="1"/>
</dbReference>
<sequence length="461" mass="51319">HATRLKFQNPDAPHLRLLLPTTIVLVVVIKRGADNRARPSKAGLLISLTTPPPSSPRPPPRSLSQLVIPPFPALGLGRHLLQQWSSWVLLPTALAYAFHLHLSSPVKEEEPPTPPPPREDSATGSSYYMSILGSSAGSTTSTAMGTPFFLELKKQASCFFKDKIRTARLALTDVTPAQLLAEEATNGNPWAPDTRTMGFISRAAFELDNYWRIVDLLHMRLARFDRKQWRESYKALILLEHLLTHGPASVAEEFQIDRDIIKELQSFHHVDEKGFVAVADVSSIRLFNWGLAARKKSERVLKLLEKGPLLQEERDRARKLTRGIEGFGSFVHKTASPADAGEGPPASKPYGRSNTQYSARQDGSAEDDQKENSSSTAGPAQEQQLCKRTKAEQEPLKENRITRCKFNGKELGIASRTPPPEESNPLLGCGRDGPGMELQREDHPFNYVQHQSTELLLRTRN</sequence>
<dbReference type="InterPro" id="IPR008942">
    <property type="entry name" value="ENTH_VHS"/>
</dbReference>
<keyword evidence="8" id="KW-1185">Reference proteome</keyword>
<dbReference type="Proteomes" id="UP000652761">
    <property type="component" value="Unassembled WGS sequence"/>
</dbReference>
<dbReference type="InterPro" id="IPR013809">
    <property type="entry name" value="ENTH"/>
</dbReference>
<feature type="compositionally biased region" description="Polar residues" evidence="5">
    <location>
        <begin position="352"/>
        <end position="361"/>
    </location>
</feature>
<keyword evidence="3" id="KW-0333">Golgi apparatus</keyword>
<feature type="domain" description="ENTH" evidence="6">
    <location>
        <begin position="169"/>
        <end position="314"/>
    </location>
</feature>
<accession>A0A843V1Y5</accession>
<name>A0A843V1Y5_COLES</name>
<feature type="region of interest" description="Disordered" evidence="5">
    <location>
        <begin position="331"/>
        <end position="394"/>
    </location>
</feature>
<gene>
    <name evidence="7" type="ORF">Taro_020300</name>
</gene>
<dbReference type="SMART" id="SM00273">
    <property type="entry name" value="ENTH"/>
    <property type="match status" value="1"/>
</dbReference>
<dbReference type="OrthoDB" id="4033880at2759"/>
<dbReference type="PANTHER" id="PTHR12276:SF116">
    <property type="entry name" value="ENTH_VHS FAMILY PROTEIN"/>
    <property type="match status" value="1"/>
</dbReference>
<evidence type="ECO:0000259" key="6">
    <source>
        <dbReference type="PROSITE" id="PS50942"/>
    </source>
</evidence>
<dbReference type="AlphaFoldDB" id="A0A843V1Y5"/>
<dbReference type="GO" id="GO:0005886">
    <property type="term" value="C:plasma membrane"/>
    <property type="evidence" value="ECO:0007669"/>
    <property type="project" value="TreeGrafter"/>
</dbReference>
<feature type="region of interest" description="Disordered" evidence="5">
    <location>
        <begin position="411"/>
        <end position="439"/>
    </location>
</feature>
<reference evidence="7" key="1">
    <citation type="submission" date="2017-07" db="EMBL/GenBank/DDBJ databases">
        <title>Taro Niue Genome Assembly and Annotation.</title>
        <authorList>
            <person name="Atibalentja N."/>
            <person name="Keating K."/>
            <person name="Fields C.J."/>
        </authorList>
    </citation>
    <scope>NUCLEOTIDE SEQUENCE</scope>
    <source>
        <strain evidence="7">Niue_2</strain>
        <tissue evidence="7">Leaf</tissue>
    </source>
</reference>
<keyword evidence="4" id="KW-0968">Cytoplasmic vesicle</keyword>
<dbReference type="GO" id="GO:0030276">
    <property type="term" value="F:clathrin binding"/>
    <property type="evidence" value="ECO:0007669"/>
    <property type="project" value="TreeGrafter"/>
</dbReference>
<organism evidence="7 8">
    <name type="scientific">Colocasia esculenta</name>
    <name type="common">Wild taro</name>
    <name type="synonym">Arum esculentum</name>
    <dbReference type="NCBI Taxonomy" id="4460"/>
    <lineage>
        <taxon>Eukaryota</taxon>
        <taxon>Viridiplantae</taxon>
        <taxon>Streptophyta</taxon>
        <taxon>Embryophyta</taxon>
        <taxon>Tracheophyta</taxon>
        <taxon>Spermatophyta</taxon>
        <taxon>Magnoliopsida</taxon>
        <taxon>Liliopsida</taxon>
        <taxon>Araceae</taxon>
        <taxon>Aroideae</taxon>
        <taxon>Colocasieae</taxon>
        <taxon>Colocasia</taxon>
    </lineage>
</organism>
<dbReference type="GO" id="GO:0006897">
    <property type="term" value="P:endocytosis"/>
    <property type="evidence" value="ECO:0007669"/>
    <property type="project" value="TreeGrafter"/>
</dbReference>
<evidence type="ECO:0000313" key="7">
    <source>
        <dbReference type="EMBL" id="MQL87754.1"/>
    </source>
</evidence>
<feature type="region of interest" description="Disordered" evidence="5">
    <location>
        <begin position="105"/>
        <end position="124"/>
    </location>
</feature>
<dbReference type="PANTHER" id="PTHR12276">
    <property type="entry name" value="EPSIN/ENT-RELATED"/>
    <property type="match status" value="1"/>
</dbReference>
<protein>
    <recommendedName>
        <fullName evidence="6">ENTH domain-containing protein</fullName>
    </recommendedName>
</protein>
<evidence type="ECO:0000256" key="3">
    <source>
        <dbReference type="ARBA" id="ARBA00023034"/>
    </source>
</evidence>
<evidence type="ECO:0000256" key="4">
    <source>
        <dbReference type="ARBA" id="ARBA00023329"/>
    </source>
</evidence>
<evidence type="ECO:0000256" key="2">
    <source>
        <dbReference type="ARBA" id="ARBA00004555"/>
    </source>
</evidence>
<dbReference type="Pfam" id="PF01417">
    <property type="entry name" value="ENTH"/>
    <property type="match status" value="1"/>
</dbReference>
<evidence type="ECO:0000256" key="5">
    <source>
        <dbReference type="SAM" id="MobiDB-lite"/>
    </source>
</evidence>
<comment type="caution">
    <text evidence="7">The sequence shown here is derived from an EMBL/GenBank/DDBJ whole genome shotgun (WGS) entry which is preliminary data.</text>
</comment>